<dbReference type="InterPro" id="IPR011989">
    <property type="entry name" value="ARM-like"/>
</dbReference>
<dbReference type="AlphaFoldDB" id="A0A803LA52"/>
<dbReference type="Gene3D" id="1.25.10.10">
    <property type="entry name" value="Leucine-rich Repeat Variant"/>
    <property type="match status" value="1"/>
</dbReference>
<dbReference type="EC" id="2.7.11.1" evidence="1"/>
<dbReference type="GO" id="GO:0004674">
    <property type="term" value="F:protein serine/threonine kinase activity"/>
    <property type="evidence" value="ECO:0007669"/>
    <property type="project" value="UniProtKB-KW"/>
</dbReference>
<protein>
    <recommendedName>
        <fullName evidence="1">non-specific serine/threonine protein kinase</fullName>
        <ecNumber evidence="1">2.7.11.1</ecNumber>
    </recommendedName>
</protein>
<keyword evidence="3" id="KW-0808">Transferase</keyword>
<dbReference type="InterPro" id="IPR016024">
    <property type="entry name" value="ARM-type_fold"/>
</dbReference>
<comment type="catalytic activity">
    <reaction evidence="7">
        <text>L-threonyl-[protein] + ATP = O-phospho-L-threonyl-[protein] + ADP + H(+)</text>
        <dbReference type="Rhea" id="RHEA:46608"/>
        <dbReference type="Rhea" id="RHEA-COMP:11060"/>
        <dbReference type="Rhea" id="RHEA-COMP:11605"/>
        <dbReference type="ChEBI" id="CHEBI:15378"/>
        <dbReference type="ChEBI" id="CHEBI:30013"/>
        <dbReference type="ChEBI" id="CHEBI:30616"/>
        <dbReference type="ChEBI" id="CHEBI:61977"/>
        <dbReference type="ChEBI" id="CHEBI:456216"/>
        <dbReference type="EC" id="2.7.11.1"/>
    </reaction>
</comment>
<evidence type="ECO:0000256" key="2">
    <source>
        <dbReference type="ARBA" id="ARBA00022527"/>
    </source>
</evidence>
<dbReference type="PANTHER" id="PTHR22983:SF6">
    <property type="entry name" value="SERINE_THREONINE-PROTEIN KINASE 36"/>
    <property type="match status" value="1"/>
</dbReference>
<dbReference type="SUPFAM" id="SSF48371">
    <property type="entry name" value="ARM repeat"/>
    <property type="match status" value="1"/>
</dbReference>
<organism evidence="9 10">
    <name type="scientific">Chenopodium quinoa</name>
    <name type="common">Quinoa</name>
    <dbReference type="NCBI Taxonomy" id="63459"/>
    <lineage>
        <taxon>Eukaryota</taxon>
        <taxon>Viridiplantae</taxon>
        <taxon>Streptophyta</taxon>
        <taxon>Embryophyta</taxon>
        <taxon>Tracheophyta</taxon>
        <taxon>Spermatophyta</taxon>
        <taxon>Magnoliopsida</taxon>
        <taxon>eudicotyledons</taxon>
        <taxon>Gunneridae</taxon>
        <taxon>Pentapetalae</taxon>
        <taxon>Caryophyllales</taxon>
        <taxon>Chenopodiaceae</taxon>
        <taxon>Chenopodioideae</taxon>
        <taxon>Atripliceae</taxon>
        <taxon>Chenopodium</taxon>
    </lineage>
</organism>
<dbReference type="GO" id="GO:0005524">
    <property type="term" value="F:ATP binding"/>
    <property type="evidence" value="ECO:0007669"/>
    <property type="project" value="UniProtKB-KW"/>
</dbReference>
<evidence type="ECO:0000313" key="9">
    <source>
        <dbReference type="EnsemblPlants" id="AUR62008741-RA:cds"/>
    </source>
</evidence>
<keyword evidence="6" id="KW-0067">ATP-binding</keyword>
<evidence type="ECO:0000256" key="1">
    <source>
        <dbReference type="ARBA" id="ARBA00012513"/>
    </source>
</evidence>
<evidence type="ECO:0000256" key="5">
    <source>
        <dbReference type="ARBA" id="ARBA00022777"/>
    </source>
</evidence>
<evidence type="ECO:0000256" key="3">
    <source>
        <dbReference type="ARBA" id="ARBA00022679"/>
    </source>
</evidence>
<name>A0A803LA52_CHEQI</name>
<dbReference type="OMA" id="LFYECIN"/>
<dbReference type="EnsemblPlants" id="AUR62008741-RA">
    <property type="protein sequence ID" value="AUR62008741-RA:cds"/>
    <property type="gene ID" value="AUR62008741"/>
</dbReference>
<proteinExistence type="predicted"/>
<dbReference type="Proteomes" id="UP000596660">
    <property type="component" value="Unplaced"/>
</dbReference>
<reference evidence="9" key="2">
    <citation type="submission" date="2021-03" db="UniProtKB">
        <authorList>
            <consortium name="EnsemblPlants"/>
        </authorList>
    </citation>
    <scope>IDENTIFICATION</scope>
</reference>
<accession>A0A803LA52</accession>
<dbReference type="PANTHER" id="PTHR22983">
    <property type="entry name" value="PROTEIN KINASE RELATED"/>
    <property type="match status" value="1"/>
</dbReference>
<evidence type="ECO:0000256" key="7">
    <source>
        <dbReference type="ARBA" id="ARBA00047899"/>
    </source>
</evidence>
<keyword evidence="5" id="KW-0418">Kinase</keyword>
<evidence type="ECO:0000256" key="6">
    <source>
        <dbReference type="ARBA" id="ARBA00022840"/>
    </source>
</evidence>
<sequence>DFYKYIEKADILKRLKELLGSDDCTLRAKACSVVGNMCRHSSYFYDLLVGNAAYHNDSLYEELRRSIAKLTDLLLSNEKDIIRVNAAGALSNLVRHNNKLCDDVM</sequence>
<evidence type="ECO:0000313" key="10">
    <source>
        <dbReference type="Proteomes" id="UP000596660"/>
    </source>
</evidence>
<keyword evidence="10" id="KW-1185">Reference proteome</keyword>
<comment type="catalytic activity">
    <reaction evidence="8">
        <text>L-seryl-[protein] + ATP = O-phospho-L-seryl-[protein] + ADP + H(+)</text>
        <dbReference type="Rhea" id="RHEA:17989"/>
        <dbReference type="Rhea" id="RHEA-COMP:9863"/>
        <dbReference type="Rhea" id="RHEA-COMP:11604"/>
        <dbReference type="ChEBI" id="CHEBI:15378"/>
        <dbReference type="ChEBI" id="CHEBI:29999"/>
        <dbReference type="ChEBI" id="CHEBI:30616"/>
        <dbReference type="ChEBI" id="CHEBI:83421"/>
        <dbReference type="ChEBI" id="CHEBI:456216"/>
        <dbReference type="EC" id="2.7.11.1"/>
    </reaction>
</comment>
<evidence type="ECO:0000256" key="4">
    <source>
        <dbReference type="ARBA" id="ARBA00022741"/>
    </source>
</evidence>
<evidence type="ECO:0000256" key="8">
    <source>
        <dbReference type="ARBA" id="ARBA00048679"/>
    </source>
</evidence>
<reference evidence="9" key="1">
    <citation type="journal article" date="2017" name="Nature">
        <title>The genome of Chenopodium quinoa.</title>
        <authorList>
            <person name="Jarvis D.E."/>
            <person name="Ho Y.S."/>
            <person name="Lightfoot D.J."/>
            <person name="Schmoeckel S.M."/>
            <person name="Li B."/>
            <person name="Borm T.J.A."/>
            <person name="Ohyanagi H."/>
            <person name="Mineta K."/>
            <person name="Michell C.T."/>
            <person name="Saber N."/>
            <person name="Kharbatia N.M."/>
            <person name="Rupper R.R."/>
            <person name="Sharp A.R."/>
            <person name="Dally N."/>
            <person name="Boughton B.A."/>
            <person name="Woo Y.H."/>
            <person name="Gao G."/>
            <person name="Schijlen E.G.W.M."/>
            <person name="Guo X."/>
            <person name="Momin A.A."/>
            <person name="Negrao S."/>
            <person name="Al-Babili S."/>
            <person name="Gehring C."/>
            <person name="Roessner U."/>
            <person name="Jung C."/>
            <person name="Murphy K."/>
            <person name="Arold S.T."/>
            <person name="Gojobori T."/>
            <person name="van der Linden C.G."/>
            <person name="van Loo E.N."/>
            <person name="Jellen E.N."/>
            <person name="Maughan P.J."/>
            <person name="Tester M."/>
        </authorList>
    </citation>
    <scope>NUCLEOTIDE SEQUENCE [LARGE SCALE GENOMIC DNA]</scope>
    <source>
        <strain evidence="9">cv. PI 614886</strain>
    </source>
</reference>
<dbReference type="GO" id="GO:0005737">
    <property type="term" value="C:cytoplasm"/>
    <property type="evidence" value="ECO:0007669"/>
    <property type="project" value="UniProtKB-ARBA"/>
</dbReference>
<dbReference type="Gramene" id="AUR62008741-RA">
    <property type="protein sequence ID" value="AUR62008741-RA:cds"/>
    <property type="gene ID" value="AUR62008741"/>
</dbReference>
<keyword evidence="4" id="KW-0547">Nucleotide-binding</keyword>
<keyword evidence="2" id="KW-0723">Serine/threonine-protein kinase</keyword>